<evidence type="ECO:0000313" key="1">
    <source>
        <dbReference type="EMBL" id="XRI77428.1"/>
    </source>
</evidence>
<keyword evidence="1" id="KW-0456">Lyase</keyword>
<reference evidence="1 2" key="1">
    <citation type="journal article" date="2019" name="Int. J. Syst. Evol. Microbiol.">
        <title>Acidithiobacillus sulfuriphilus sp. nov.: an extremely acidophilic sulfur-oxidizing chemolithotroph isolated from a neutral pH environment.</title>
        <authorList>
            <person name="Falagan C."/>
            <person name="Moya-Beltran A."/>
            <person name="Castro M."/>
            <person name="Quatrini R."/>
            <person name="Johnson D.B."/>
        </authorList>
    </citation>
    <scope>NUCLEOTIDE SEQUENCE [LARGE SCALE GENOMIC DNA]</scope>
    <source>
        <strain evidence="1 2">CJ-2</strain>
    </source>
</reference>
<sequence>MNERGRGAVMMVRRHAPWALWPWLVLPASLTAALRRAYGRSDTPQVLLLGSGRGVARQEERRHLRLQRGERVFWREVLLHGGDAGRPALWARTTVPLRGLRQGLLPLTRQGTRPIGDLLFRHRRLRRSAIVIERRRRQQAWSWARRSILQRGPSQALIEEHFSHHLPAWHGRGRR</sequence>
<name>A0ACD5HRQ4_9PROT</name>
<dbReference type="EMBL" id="CP127527">
    <property type="protein sequence ID" value="XRI77428.1"/>
    <property type="molecule type" value="Genomic_DNA"/>
</dbReference>
<dbReference type="Proteomes" id="UP000271650">
    <property type="component" value="Chromosome"/>
</dbReference>
<protein>
    <submittedName>
        <fullName evidence="1">Chorismate lyase</fullName>
        <ecNumber evidence="1">4.1.3.40</ecNumber>
    </submittedName>
</protein>
<gene>
    <name evidence="1" type="ORF">EC580_001765</name>
</gene>
<dbReference type="EC" id="4.1.3.40" evidence="1"/>
<accession>A0ACD5HRQ4</accession>
<keyword evidence="2" id="KW-1185">Reference proteome</keyword>
<organism evidence="1 2">
    <name type="scientific">Acidithiobacillus sulfuriphilus</name>
    <dbReference type="NCBI Taxonomy" id="1867749"/>
    <lineage>
        <taxon>Bacteria</taxon>
        <taxon>Pseudomonadati</taxon>
        <taxon>Pseudomonadota</taxon>
        <taxon>Acidithiobacillia</taxon>
        <taxon>Acidithiobacillales</taxon>
        <taxon>Acidithiobacillaceae</taxon>
        <taxon>Acidithiobacillus</taxon>
    </lineage>
</organism>
<proteinExistence type="predicted"/>
<evidence type="ECO:0000313" key="2">
    <source>
        <dbReference type="Proteomes" id="UP000271650"/>
    </source>
</evidence>